<evidence type="ECO:0000256" key="2">
    <source>
        <dbReference type="ARBA" id="ARBA00022705"/>
    </source>
</evidence>
<dbReference type="SMART" id="SM00382">
    <property type="entry name" value="AAA"/>
    <property type="match status" value="1"/>
</dbReference>
<dbReference type="Pfam" id="PF00004">
    <property type="entry name" value="AAA"/>
    <property type="match status" value="1"/>
</dbReference>
<dbReference type="InterPro" id="IPR051314">
    <property type="entry name" value="AAA_ATPase_RarA/MGS1/WRNIP1"/>
</dbReference>
<dbReference type="Pfam" id="PF16193">
    <property type="entry name" value="AAA_assoc_2"/>
    <property type="match status" value="1"/>
</dbReference>
<dbReference type="CDD" id="cd18139">
    <property type="entry name" value="HLD_clamp_RarA"/>
    <property type="match status" value="1"/>
</dbReference>
<dbReference type="SUPFAM" id="SSF52540">
    <property type="entry name" value="P-loop containing nucleoside triphosphate hydrolases"/>
    <property type="match status" value="1"/>
</dbReference>
<organism evidence="6">
    <name type="scientific">marine sediment metagenome</name>
    <dbReference type="NCBI Taxonomy" id="412755"/>
    <lineage>
        <taxon>unclassified sequences</taxon>
        <taxon>metagenomes</taxon>
        <taxon>ecological metagenomes</taxon>
    </lineage>
</organism>
<name>A0A0F9LD68_9ZZZZ</name>
<comment type="caution">
    <text evidence="6">The sequence shown here is derived from an EMBL/GenBank/DDBJ whole genome shotgun (WGS) entry which is preliminary data.</text>
</comment>
<dbReference type="CDD" id="cd00009">
    <property type="entry name" value="AAA"/>
    <property type="match status" value="1"/>
</dbReference>
<dbReference type="PANTHER" id="PTHR13779:SF7">
    <property type="entry name" value="ATPASE WRNIP1"/>
    <property type="match status" value="1"/>
</dbReference>
<dbReference type="Gene3D" id="1.10.8.60">
    <property type="match status" value="1"/>
</dbReference>
<keyword evidence="2" id="KW-0235">DNA replication</keyword>
<evidence type="ECO:0000256" key="3">
    <source>
        <dbReference type="ARBA" id="ARBA00022741"/>
    </source>
</evidence>
<dbReference type="InterPro" id="IPR021886">
    <property type="entry name" value="MgsA_C"/>
</dbReference>
<dbReference type="GO" id="GO:0016887">
    <property type="term" value="F:ATP hydrolysis activity"/>
    <property type="evidence" value="ECO:0007669"/>
    <property type="project" value="InterPro"/>
</dbReference>
<protein>
    <recommendedName>
        <fullName evidence="5">AAA+ ATPase domain-containing protein</fullName>
    </recommendedName>
</protein>
<dbReference type="GO" id="GO:0005524">
    <property type="term" value="F:ATP binding"/>
    <property type="evidence" value="ECO:0007669"/>
    <property type="project" value="UniProtKB-KW"/>
</dbReference>
<dbReference type="GO" id="GO:0006261">
    <property type="term" value="P:DNA-templated DNA replication"/>
    <property type="evidence" value="ECO:0007669"/>
    <property type="project" value="TreeGrafter"/>
</dbReference>
<dbReference type="EMBL" id="LAZR01011348">
    <property type="protein sequence ID" value="KKM62190.1"/>
    <property type="molecule type" value="Genomic_DNA"/>
</dbReference>
<dbReference type="InterPro" id="IPR032423">
    <property type="entry name" value="AAA_assoc_2"/>
</dbReference>
<evidence type="ECO:0000259" key="5">
    <source>
        <dbReference type="SMART" id="SM00382"/>
    </source>
</evidence>
<dbReference type="InterPro" id="IPR008921">
    <property type="entry name" value="DNA_pol3_clamp-load_cplx_C"/>
</dbReference>
<keyword evidence="4" id="KW-0067">ATP-binding</keyword>
<comment type="similarity">
    <text evidence="1">Belongs to the AAA ATPase family. RarA/MGS1/WRNIP1 subfamily.</text>
</comment>
<evidence type="ECO:0000256" key="1">
    <source>
        <dbReference type="ARBA" id="ARBA00008959"/>
    </source>
</evidence>
<reference evidence="6" key="1">
    <citation type="journal article" date="2015" name="Nature">
        <title>Complex archaea that bridge the gap between prokaryotes and eukaryotes.</title>
        <authorList>
            <person name="Spang A."/>
            <person name="Saw J.H."/>
            <person name="Jorgensen S.L."/>
            <person name="Zaremba-Niedzwiedzka K."/>
            <person name="Martijn J."/>
            <person name="Lind A.E."/>
            <person name="van Eijk R."/>
            <person name="Schleper C."/>
            <person name="Guy L."/>
            <person name="Ettema T.J."/>
        </authorList>
    </citation>
    <scope>NUCLEOTIDE SEQUENCE</scope>
</reference>
<dbReference type="Gene3D" id="3.40.50.300">
    <property type="entry name" value="P-loop containing nucleotide triphosphate hydrolases"/>
    <property type="match status" value="1"/>
</dbReference>
<evidence type="ECO:0000313" key="6">
    <source>
        <dbReference type="EMBL" id="KKM62190.1"/>
    </source>
</evidence>
<dbReference type="Gene3D" id="1.20.272.10">
    <property type="match status" value="1"/>
</dbReference>
<accession>A0A0F9LD68</accession>
<dbReference type="FunFam" id="1.10.8.60:FF:000029">
    <property type="entry name" value="Replication-associated recombination protein A"/>
    <property type="match status" value="1"/>
</dbReference>
<proteinExistence type="inferred from homology"/>
<dbReference type="GO" id="GO:0003677">
    <property type="term" value="F:DNA binding"/>
    <property type="evidence" value="ECO:0007669"/>
    <property type="project" value="InterPro"/>
</dbReference>
<gene>
    <name evidence="6" type="ORF">LCGC14_1524160</name>
</gene>
<dbReference type="GO" id="GO:0017116">
    <property type="term" value="F:single-stranded DNA helicase activity"/>
    <property type="evidence" value="ECO:0007669"/>
    <property type="project" value="TreeGrafter"/>
</dbReference>
<dbReference type="Pfam" id="PF12002">
    <property type="entry name" value="MgsA_C"/>
    <property type="match status" value="1"/>
</dbReference>
<dbReference type="GO" id="GO:0000731">
    <property type="term" value="P:DNA synthesis involved in DNA repair"/>
    <property type="evidence" value="ECO:0007669"/>
    <property type="project" value="TreeGrafter"/>
</dbReference>
<keyword evidence="3" id="KW-0547">Nucleotide-binding</keyword>
<evidence type="ECO:0000256" key="4">
    <source>
        <dbReference type="ARBA" id="ARBA00022840"/>
    </source>
</evidence>
<dbReference type="InterPro" id="IPR027417">
    <property type="entry name" value="P-loop_NTPase"/>
</dbReference>
<feature type="domain" description="AAA+ ATPase" evidence="5">
    <location>
        <begin position="89"/>
        <end position="206"/>
    </location>
</feature>
<dbReference type="FunFam" id="1.20.272.10:FF:000001">
    <property type="entry name" value="Putative AAA family ATPase"/>
    <property type="match status" value="1"/>
</dbReference>
<dbReference type="AlphaFoldDB" id="A0A0F9LD68"/>
<dbReference type="InterPro" id="IPR003959">
    <property type="entry name" value="ATPase_AAA_core"/>
</dbReference>
<dbReference type="SUPFAM" id="SSF48019">
    <property type="entry name" value="post-AAA+ oligomerization domain-like"/>
    <property type="match status" value="1"/>
</dbReference>
<sequence>MGSGLAIEYLMGSCYLVALREGISPFKLSPLKNIWYNSTKVTKFMDTKKGEKHIPLAERMRPKTLEHFYGQEHIIGERKILSQLIKADCLVSIIFWGPPGSGKTTLGYIIADQFNFPYIFFSAVLSGIKEVKQVMAKAESHKKMYGQPTIIFIDEIHRFNKAQQGAFLPYVEKGDIILFGSTTENPSFEVIAALLSRTKVLVLNPLSEETLTLIIKGALADKEQGLGRLKLKLEKQVLKMIIDYANGDARRALNTLEISANLVKDDKITTEEVKEALQKRILLYDKKGEEHFNLISALHKSLRNSDVDASLYWLARMIAAGEDPLYIARRLVRFASEDIGLADPQALSIALSAKEAYDFIGSPEGELALAEAAIYLASAPKSNRAYVAFNKAMKDVEASPFEPVPFHIRNPVTDLMKGIGYGKDYAYAHKFPYSTTAMETFPDKLKGRKYYEPGNLGMEKDIKKRIEWWNSLKEKIKREKS</sequence>
<dbReference type="FunFam" id="3.40.50.300:FF:000137">
    <property type="entry name" value="Replication-associated recombination protein A"/>
    <property type="match status" value="1"/>
</dbReference>
<dbReference type="GO" id="GO:0008047">
    <property type="term" value="F:enzyme activator activity"/>
    <property type="evidence" value="ECO:0007669"/>
    <property type="project" value="TreeGrafter"/>
</dbReference>
<dbReference type="Gene3D" id="1.10.3710.10">
    <property type="entry name" value="DNA polymerase III clamp loader subunits, C-terminal domain"/>
    <property type="match status" value="1"/>
</dbReference>
<dbReference type="PANTHER" id="PTHR13779">
    <property type="entry name" value="WERNER HELICASE-INTERACTING PROTEIN 1 FAMILY MEMBER"/>
    <property type="match status" value="1"/>
</dbReference>
<dbReference type="InterPro" id="IPR003593">
    <property type="entry name" value="AAA+_ATPase"/>
</dbReference>